<evidence type="ECO:0000313" key="3">
    <source>
        <dbReference type="Proteomes" id="UP001652625"/>
    </source>
</evidence>
<name>A0ABM4BLW8_HYDVU</name>
<evidence type="ECO:0000313" key="4">
    <source>
        <dbReference type="RefSeq" id="XP_065650040.1"/>
    </source>
</evidence>
<accession>A0ABM4BLW8</accession>
<dbReference type="PANTHER" id="PTHR13500:SF0">
    <property type="entry name" value="NUCLEOLAR PRE-RIBOSOMAL-ASSOCIATED PROTEIN 1"/>
    <property type="match status" value="1"/>
</dbReference>
<reference evidence="4" key="1">
    <citation type="submission" date="2025-08" db="UniProtKB">
        <authorList>
            <consortium name="RefSeq"/>
        </authorList>
    </citation>
    <scope>IDENTIFICATION</scope>
</reference>
<feature type="domain" description="URB1 N-terminal" evidence="1">
    <location>
        <begin position="90"/>
        <end position="381"/>
    </location>
</feature>
<gene>
    <name evidence="4" type="primary">LOC100204624</name>
</gene>
<dbReference type="InterPro" id="IPR021714">
    <property type="entry name" value="URB1_N"/>
</dbReference>
<dbReference type="Pfam" id="PF16201">
    <property type="entry name" value="NopRA1"/>
    <property type="match status" value="1"/>
</dbReference>
<dbReference type="GeneID" id="100204624"/>
<dbReference type="RefSeq" id="XP_065650040.1">
    <property type="nucleotide sequence ID" value="XM_065793968.1"/>
</dbReference>
<proteinExistence type="predicted"/>
<dbReference type="InterPro" id="IPR039844">
    <property type="entry name" value="URB1"/>
</dbReference>
<dbReference type="InterPro" id="IPR032436">
    <property type="entry name" value="URB1_C"/>
</dbReference>
<evidence type="ECO:0000259" key="1">
    <source>
        <dbReference type="Pfam" id="PF11707"/>
    </source>
</evidence>
<sequence>MKRKITNESPVHDGICSPKKVNETRWSDQVHLIQEQLIIESSSVAALKDFVKYSLEESNFVEAYLLTSRECKEIFYQFGTDQRPDSLKLTLIWEAFECVLLWTSDQALDSNLKSTGLFIVNKVLQNHIKLLYSSLSVNASTDLVIAVLKCMAVMLAQGSTAVSEFVSCFDFSLKGLKFHAKKRIKKLKPDPRTCFVRFLLAFFVFGDVSALLKMLEEKTVDNLNIFAKDLVSLVFDDINQDSPEVIGAVLNTFLQNVVEESSLLKKMKIIFFSSSVLFKLALLCKHNEESISSVALSMLEILCTNQRKGICFGSKKDEPFTGKLLNPVLLKFLTSIKQHALLQKNLLDLTIKTLKICPDVVAPYIGSIDLQMEPKCSEQWHNKINFTIEIMKNVPKVSDILTDSNKVKPDKEYFFKILIPPMPKRHYEAGIKNASSDVLLKTLDLLIIVLSRCVDFKEMFSALLLSEEKQLDWIDSLIQSLPDIIAVIKVRQTLGPQGPQGIVEKEQQSNVLERSIECLYLFQVLKPGIISDSGYNICKLLIFTNNEISASIVGKSLQILLLENTSVRSWLDKKMSGYKSFLHLLLQVALQWKHEISIVNCAKMLFFKVLNITNQFDELYFEISTWLSYLLNQEESLGCEIFATSCLNLLHDPFALSNFCVDEGLLDGLCEENKQPCSTLSINMLSLLSGDLAEKVVAPVLQTFVACSKEPKKIVKFVSKISSVQLESFFTFSKQWIDLIEKTNSNKIYSNKEDVIMQSNVVEMVYRSALMLSYISSKDIKDILNFFLTSQQLFVKEISEMPLHSLTNYILPLFFNIITVLNHSDMQPIVISHIDSVLKTSFQTMLSKISNLGGTFASISANLIIFQTSFVKEFLNWKDLISQTLAYCLQQFPELKTHHTEKPVNEFVNGLVDLIFQMRKKISQEANMMAVFGILKNIVAYLPSFAVVELLKKVTCDLFSVEQCSKVSSSYIYSLNSLLVIINENFFFKEILSDLSGLNDYLHECLKRKNKNQTEQRKCFLLIYKYFPTLNVSYKILCKMLKLGEKIFQDAALLLSKQNIKWVDSMVTEIDHQNFSVTDNLVYLLPLLSIASNYKLLTEDQHKVVGNILKIHLEKILNSKYPGFIDVLVWLQTFLSLDEKAEFVKVIILNLENEENLILYIHIVSSIKEHKKYAMLLLDGVAQILLRIINSKDRGVFEHLQPTLELISQLDVKKYSTKLKTLASLWNEFVTVIVKNYYAESKCINLLSMAVSLFYKIKKFQDLNVLTLKELYSMFISHSMFLQVMQKEDIVKESLVKFLLTLVKLSPDLCSHSFVPILLASYGASLSNCDQYLLSLLMLFEESGVSFEQFQPLLWGAGALDAYRTDKPKHLMHERVFSSFLNQIDSKRLIQTAWKFPIHLKLTDECFKASELYDPRFLLTLLACFFKPGFFVDCRQFIEGGCLSLVIASLSSHDESIRKVAYYILSQYNDQLENSKFREKSQVMYLLMLLKNSIISEFMQIPCVWTMLFIQYLYFVLRPGQHMYPILSNCILLKPIINMKEMPFFLPLFNSSSSDHRQERIWLLRLLADSLKDLSDFYLYKKYHVFEMIIAYHDSLACSAADRDVAVALIRSACFIQVASYDLIKTYSICSWIHANLKRIGEAEKYLNLLYLITKTFVKNDALTCSPRLYLSEALLISLSGLQICHELSQRSQLDVLYVLSKLVSNSGYFGDMVEWICKDHFLLMLTLSESLVLSPSFIDEDLNEVYSTILIVIISKSILDLPNLVIRPWKEIKVESDKKHYASITDIFKNNAVKTCGSDQLLIFLRSISF</sequence>
<dbReference type="PANTHER" id="PTHR13500">
    <property type="entry name" value="NUCLEOLAR PRERIBOSOMAL-ASSOCIATED PROTEIN 1"/>
    <property type="match status" value="1"/>
</dbReference>
<protein>
    <submittedName>
        <fullName evidence="4">Uncharacterized protein LOC100204624 isoform X2</fullName>
    </submittedName>
</protein>
<dbReference type="Pfam" id="PF11707">
    <property type="entry name" value="Npa1"/>
    <property type="match status" value="1"/>
</dbReference>
<feature type="domain" description="URB1 C-terminal" evidence="2">
    <location>
        <begin position="1443"/>
        <end position="1632"/>
    </location>
</feature>
<evidence type="ECO:0000259" key="2">
    <source>
        <dbReference type="Pfam" id="PF16201"/>
    </source>
</evidence>
<keyword evidence="3" id="KW-1185">Reference proteome</keyword>
<dbReference type="Proteomes" id="UP001652625">
    <property type="component" value="Chromosome 03"/>
</dbReference>
<organism evidence="3 4">
    <name type="scientific">Hydra vulgaris</name>
    <name type="common">Hydra</name>
    <name type="synonym">Hydra attenuata</name>
    <dbReference type="NCBI Taxonomy" id="6087"/>
    <lineage>
        <taxon>Eukaryota</taxon>
        <taxon>Metazoa</taxon>
        <taxon>Cnidaria</taxon>
        <taxon>Hydrozoa</taxon>
        <taxon>Hydroidolina</taxon>
        <taxon>Anthoathecata</taxon>
        <taxon>Aplanulata</taxon>
        <taxon>Hydridae</taxon>
        <taxon>Hydra</taxon>
    </lineage>
</organism>